<keyword evidence="2" id="KW-0378">Hydrolase</keyword>
<dbReference type="CDD" id="cd06127">
    <property type="entry name" value="DEDDh"/>
    <property type="match status" value="1"/>
</dbReference>
<comment type="caution">
    <text evidence="2">The sequence shown here is derived from an EMBL/GenBank/DDBJ whole genome shotgun (WGS) entry which is preliminary data.</text>
</comment>
<dbReference type="CDD" id="cd10434">
    <property type="entry name" value="GIY-YIG_UvrC_Cho"/>
    <property type="match status" value="1"/>
</dbReference>
<dbReference type="InterPro" id="IPR013520">
    <property type="entry name" value="Ribonucl_H"/>
</dbReference>
<accession>A0ABP4W0Q9</accession>
<evidence type="ECO:0000313" key="2">
    <source>
        <dbReference type="EMBL" id="GAA1744414.1"/>
    </source>
</evidence>
<keyword evidence="2" id="KW-0540">Nuclease</keyword>
<dbReference type="Gene3D" id="3.40.1440.10">
    <property type="entry name" value="GIY-YIG endonuclease"/>
    <property type="match status" value="1"/>
</dbReference>
<gene>
    <name evidence="2" type="ORF">GCM10009681_14150</name>
</gene>
<dbReference type="NCBIfam" id="NF005907">
    <property type="entry name" value="PRK07883.1-5"/>
    <property type="match status" value="1"/>
</dbReference>
<dbReference type="PANTHER" id="PTHR30562:SF1">
    <property type="entry name" value="UVRABC SYSTEM PROTEIN C"/>
    <property type="match status" value="1"/>
</dbReference>
<sequence length="590" mass="63282">MVGAGCCQTHGLASASVPSAYQQLALTDLGTPLRDVTFVVLDLETTGGAPDGDGITEIGAVKVRGGEQVGEFHTLVNPNAPIPPYITVLTGITEAMVAPAPRTRDVLPTLLEFLHGAVLVAHNAPFDTGFLKAACHLHGYPWPAPRVLDTAMLARRLLTRDEVPNHKLATLAAYLRTATQPTHRALDDARTTVEVLHFLIGRLGSHKVFTLEETAEFVKAISPEQRRKRHLAEGLPDAPGVYIFRDRDNRPLYVGTSSSISTRVRSYFTAAETRKRMSEMLHMAERVEAVTCAHALEAEVRELRLIAAHKPPYNRRSKYPERVSWLKLTAEAYPRLSIVSALRPDGATYLGPFGSRRVAEAAAAAAHEALPLRQCTLALSTRTTTPACALAELGRCPAPCEHRITTQEYALRAAGPFVAAVAGDPGPVVESLLARIATLADATRYEEAAQVRTRMAALLRAAVRMQRLAAFTTIGELAAARPGPTGGWEIAVVRHGRLVAAGASAPGTHPRRTLEAMMATAETVVPGPGPTPCASAEESERLLAWLERPDVRLVEASHGWEFPAGGAARFGELLAKVDAARSAADPLGGR</sequence>
<dbReference type="SMART" id="SM00465">
    <property type="entry name" value="GIYc"/>
    <property type="match status" value="1"/>
</dbReference>
<dbReference type="InterPro" id="IPR000305">
    <property type="entry name" value="GIY-YIG_endonuc"/>
</dbReference>
<dbReference type="SUPFAM" id="SSF82771">
    <property type="entry name" value="GIY-YIG endonuclease"/>
    <property type="match status" value="1"/>
</dbReference>
<dbReference type="SMART" id="SM00479">
    <property type="entry name" value="EXOIII"/>
    <property type="match status" value="1"/>
</dbReference>
<dbReference type="PROSITE" id="PS50164">
    <property type="entry name" value="GIY_YIG"/>
    <property type="match status" value="1"/>
</dbReference>
<dbReference type="Gene3D" id="3.30.420.10">
    <property type="entry name" value="Ribonuclease H-like superfamily/Ribonuclease H"/>
    <property type="match status" value="1"/>
</dbReference>
<proteinExistence type="predicted"/>
<organism evidence="2 3">
    <name type="scientific">Luedemannella helvata</name>
    <dbReference type="NCBI Taxonomy" id="349315"/>
    <lineage>
        <taxon>Bacteria</taxon>
        <taxon>Bacillati</taxon>
        <taxon>Actinomycetota</taxon>
        <taxon>Actinomycetes</taxon>
        <taxon>Micromonosporales</taxon>
        <taxon>Micromonosporaceae</taxon>
        <taxon>Luedemannella</taxon>
    </lineage>
</organism>
<dbReference type="GO" id="GO:0004527">
    <property type="term" value="F:exonuclease activity"/>
    <property type="evidence" value="ECO:0007669"/>
    <property type="project" value="UniProtKB-KW"/>
</dbReference>
<dbReference type="InterPro" id="IPR047296">
    <property type="entry name" value="GIY-YIG_UvrC_Cho"/>
</dbReference>
<dbReference type="Proteomes" id="UP001500655">
    <property type="component" value="Unassembled WGS sequence"/>
</dbReference>
<dbReference type="NCBIfam" id="NF005905">
    <property type="entry name" value="PRK07883.1-3"/>
    <property type="match status" value="1"/>
</dbReference>
<dbReference type="InterPro" id="IPR006054">
    <property type="entry name" value="DnaQ"/>
</dbReference>
<name>A0ABP4W0Q9_9ACTN</name>
<dbReference type="InterPro" id="IPR012337">
    <property type="entry name" value="RNaseH-like_sf"/>
</dbReference>
<dbReference type="PANTHER" id="PTHR30562">
    <property type="entry name" value="UVRC/OXIDOREDUCTASE"/>
    <property type="match status" value="1"/>
</dbReference>
<dbReference type="Pfam" id="PF00929">
    <property type="entry name" value="RNase_T"/>
    <property type="match status" value="1"/>
</dbReference>
<keyword evidence="3" id="KW-1185">Reference proteome</keyword>
<evidence type="ECO:0000313" key="3">
    <source>
        <dbReference type="Proteomes" id="UP001500655"/>
    </source>
</evidence>
<dbReference type="InterPro" id="IPR035901">
    <property type="entry name" value="GIY-YIG_endonuc_sf"/>
</dbReference>
<dbReference type="Pfam" id="PF01541">
    <property type="entry name" value="GIY-YIG"/>
    <property type="match status" value="1"/>
</dbReference>
<evidence type="ECO:0000259" key="1">
    <source>
        <dbReference type="PROSITE" id="PS50164"/>
    </source>
</evidence>
<protein>
    <submittedName>
        <fullName evidence="2">DEDD exonuclease domain-containing protein</fullName>
    </submittedName>
</protein>
<keyword evidence="2" id="KW-0269">Exonuclease</keyword>
<reference evidence="3" key="1">
    <citation type="journal article" date="2019" name="Int. J. Syst. Evol. Microbiol.">
        <title>The Global Catalogue of Microorganisms (GCM) 10K type strain sequencing project: providing services to taxonomists for standard genome sequencing and annotation.</title>
        <authorList>
            <consortium name="The Broad Institute Genomics Platform"/>
            <consortium name="The Broad Institute Genome Sequencing Center for Infectious Disease"/>
            <person name="Wu L."/>
            <person name="Ma J."/>
        </authorList>
    </citation>
    <scope>NUCLEOTIDE SEQUENCE [LARGE SCALE GENOMIC DNA]</scope>
    <source>
        <strain evidence="3">JCM 13249</strain>
    </source>
</reference>
<dbReference type="NCBIfam" id="TIGR00573">
    <property type="entry name" value="dnaq"/>
    <property type="match status" value="1"/>
</dbReference>
<dbReference type="SUPFAM" id="SSF53098">
    <property type="entry name" value="Ribonuclease H-like"/>
    <property type="match status" value="1"/>
</dbReference>
<dbReference type="EMBL" id="BAAALS010000005">
    <property type="protein sequence ID" value="GAA1744414.1"/>
    <property type="molecule type" value="Genomic_DNA"/>
</dbReference>
<feature type="domain" description="GIY-YIG" evidence="1">
    <location>
        <begin position="237"/>
        <end position="315"/>
    </location>
</feature>
<dbReference type="InterPro" id="IPR036397">
    <property type="entry name" value="RNaseH_sf"/>
</dbReference>
<dbReference type="InterPro" id="IPR050066">
    <property type="entry name" value="UvrABC_protein_C"/>
</dbReference>